<protein>
    <submittedName>
        <fullName evidence="1">Uncharacterized protein</fullName>
    </submittedName>
</protein>
<evidence type="ECO:0000313" key="2">
    <source>
        <dbReference type="Proteomes" id="UP000262719"/>
    </source>
</evidence>
<proteinExistence type="predicted"/>
<evidence type="ECO:0000313" key="1">
    <source>
        <dbReference type="EMBL" id="AXQ65151.1"/>
    </source>
</evidence>
<dbReference type="RefSeq" id="YP_010050969.1">
    <property type="nucleotide sequence ID" value="NC_054436.1"/>
</dbReference>
<dbReference type="KEGG" id="vg:63911708"/>
<keyword evidence="2" id="KW-1185">Reference proteome</keyword>
<name>A0A385E084_9CAUD</name>
<dbReference type="GeneID" id="63911708"/>
<accession>A0A385E084</accession>
<sequence>MTGMNASSIARRLRRDFAIITVSDHSRTGYRVTGHQIGSDRFVTIHVQMDLDATADRKARQLADAITEQWSDCAVTRNGSILTIGAAA</sequence>
<organism evidence="1 2">
    <name type="scientific">Gordonia phage Schmidt</name>
    <dbReference type="NCBI Taxonomy" id="2301697"/>
    <lineage>
        <taxon>Viruses</taxon>
        <taxon>Duplodnaviria</taxon>
        <taxon>Heunggongvirae</taxon>
        <taxon>Uroviricota</taxon>
        <taxon>Caudoviricetes</taxon>
        <taxon>Ruthgordonvirinae</taxon>
        <taxon>Schmidtvirus</taxon>
        <taxon>Schmidtvirus schmidt</taxon>
    </lineage>
</organism>
<dbReference type="Proteomes" id="UP000262719">
    <property type="component" value="Segment"/>
</dbReference>
<gene>
    <name evidence="1" type="primary">29</name>
    <name evidence="1" type="ORF">SEA_SCHMIDT_29</name>
</gene>
<dbReference type="EMBL" id="MH651189">
    <property type="protein sequence ID" value="AXQ65151.1"/>
    <property type="molecule type" value="Genomic_DNA"/>
</dbReference>
<reference evidence="1 2" key="1">
    <citation type="submission" date="2018-07" db="EMBL/GenBank/DDBJ databases">
        <authorList>
            <person name="Roberston F.H."/>
            <person name="Ghiringhelli B.C."/>
            <person name="Garcia S."/>
            <person name="Henry S."/>
            <person name="Naegele L."/>
            <person name="Slowan-Pomeroy T."/>
            <person name="Briggs L.A."/>
            <person name="Warner M.H."/>
            <person name="Garlena R.A."/>
            <person name="Russell D.A."/>
            <person name="Pope W.H."/>
            <person name="Jacobs-Sera D."/>
            <person name="Hatfull G.F."/>
        </authorList>
    </citation>
    <scope>NUCLEOTIDE SEQUENCE [LARGE SCALE GENOMIC DNA]</scope>
</reference>